<feature type="transmembrane region" description="Helical" evidence="1">
    <location>
        <begin position="294"/>
        <end position="314"/>
    </location>
</feature>
<accession>A0A1I2TGA8</accession>
<evidence type="ECO:0000313" key="2">
    <source>
        <dbReference type="EMBL" id="SFG63925.1"/>
    </source>
</evidence>
<feature type="transmembrane region" description="Helical" evidence="1">
    <location>
        <begin position="231"/>
        <end position="254"/>
    </location>
</feature>
<evidence type="ECO:0000256" key="1">
    <source>
        <dbReference type="SAM" id="Phobius"/>
    </source>
</evidence>
<dbReference type="EMBL" id="FOPP01000001">
    <property type="protein sequence ID" value="SFG63925.1"/>
    <property type="molecule type" value="Genomic_DNA"/>
</dbReference>
<evidence type="ECO:0000313" key="3">
    <source>
        <dbReference type="Proteomes" id="UP000199666"/>
    </source>
</evidence>
<dbReference type="InterPro" id="IPR025367">
    <property type="entry name" value="DUF4271"/>
</dbReference>
<feature type="transmembrane region" description="Helical" evidence="1">
    <location>
        <begin position="108"/>
        <end position="128"/>
    </location>
</feature>
<dbReference type="Pfam" id="PF14093">
    <property type="entry name" value="DUF4271"/>
    <property type="match status" value="1"/>
</dbReference>
<sequence>MYQKLILFLLLGHYTFAQQPGVDSLTQKIKLDARYLDTAIIQQQSVRDTVAPVLLRTLDSLQRVQYDDSVRRTFGFPFFNLQDAVKNYKRADQIPQYQEGKPIERRDLWIVASIAFLLILFAVLKNFFDKQLTLLVQSFFSNRILANVNKEENLFTSWQFLLLFIHFGFTIGLFFYLVGRHKELSFVKDGFSAFISISIAILILYALKIVVLKMLGFFFKVQKPINEYVSILYLTYFNASFLFMPLVIAFALSPAPYGKFYMATAIVLLLIIFVFQMIRAGFTILSQNRFSKVYLLLYFCTLEICPILILIKAIGF</sequence>
<dbReference type="STRING" id="414048.SAMN04489864_101397"/>
<feature type="transmembrane region" description="Helical" evidence="1">
    <location>
        <begin position="160"/>
        <end position="179"/>
    </location>
</feature>
<keyword evidence="3" id="KW-1185">Reference proteome</keyword>
<dbReference type="AlphaFoldDB" id="A0A1I2TGA8"/>
<proteinExistence type="predicted"/>
<gene>
    <name evidence="2" type="ORF">SAMN04489864_101397</name>
</gene>
<keyword evidence="1" id="KW-0812">Transmembrane</keyword>
<reference evidence="2 3" key="1">
    <citation type="submission" date="2016-10" db="EMBL/GenBank/DDBJ databases">
        <authorList>
            <person name="de Groot N.N."/>
        </authorList>
    </citation>
    <scope>NUCLEOTIDE SEQUENCE [LARGE SCALE GENOMIC DNA]</scope>
    <source>
        <strain evidence="2 3">DSM 18684</strain>
    </source>
</reference>
<protein>
    <recommendedName>
        <fullName evidence="4">DUF4271 domain-containing protein</fullName>
    </recommendedName>
</protein>
<keyword evidence="1" id="KW-0472">Membrane</keyword>
<feature type="transmembrane region" description="Helical" evidence="1">
    <location>
        <begin position="191"/>
        <end position="219"/>
    </location>
</feature>
<evidence type="ECO:0008006" key="4">
    <source>
        <dbReference type="Google" id="ProtNLM"/>
    </source>
</evidence>
<keyword evidence="1" id="KW-1133">Transmembrane helix</keyword>
<dbReference type="RefSeq" id="WP_090991870.1">
    <property type="nucleotide sequence ID" value="NZ_FOPP01000001.1"/>
</dbReference>
<feature type="transmembrane region" description="Helical" evidence="1">
    <location>
        <begin position="260"/>
        <end position="282"/>
    </location>
</feature>
<dbReference type="Proteomes" id="UP000199666">
    <property type="component" value="Unassembled WGS sequence"/>
</dbReference>
<organism evidence="2 3">
    <name type="scientific">Pedobacter insulae</name>
    <dbReference type="NCBI Taxonomy" id="414048"/>
    <lineage>
        <taxon>Bacteria</taxon>
        <taxon>Pseudomonadati</taxon>
        <taxon>Bacteroidota</taxon>
        <taxon>Sphingobacteriia</taxon>
        <taxon>Sphingobacteriales</taxon>
        <taxon>Sphingobacteriaceae</taxon>
        <taxon>Pedobacter</taxon>
    </lineage>
</organism>
<dbReference type="OrthoDB" id="1494583at2"/>
<name>A0A1I2TGA8_9SPHI</name>